<protein>
    <recommendedName>
        <fullName evidence="3">GntR family transcriptional regulator</fullName>
    </recommendedName>
</protein>
<proteinExistence type="predicted"/>
<comment type="caution">
    <text evidence="1">The sequence shown here is derived from an EMBL/GenBank/DDBJ whole genome shotgun (WGS) entry which is preliminary data.</text>
</comment>
<sequence>MNMILATDIPLPAVFDLAAFPLVQMPVPQAEMPGYGDRWAVELDAILARETRFVMLSIGPMPDGERHDDRKARTLWLKRRRGDLARLCLSHLHVEPDPLRRAAMQAMVVTARVAKAFPYPIALFADEEAALERAWSLLRSAPLAL</sequence>
<keyword evidence="2" id="KW-1185">Reference proteome</keyword>
<organism evidence="1 2">
    <name type="scientific">Inquilinus ginsengisoli</name>
    <dbReference type="NCBI Taxonomy" id="363840"/>
    <lineage>
        <taxon>Bacteria</taxon>
        <taxon>Pseudomonadati</taxon>
        <taxon>Pseudomonadota</taxon>
        <taxon>Alphaproteobacteria</taxon>
        <taxon>Rhodospirillales</taxon>
        <taxon>Rhodospirillaceae</taxon>
        <taxon>Inquilinus</taxon>
    </lineage>
</organism>
<accession>A0ABU1JVX0</accession>
<name>A0ABU1JVX0_9PROT</name>
<reference evidence="1 2" key="1">
    <citation type="submission" date="2023-07" db="EMBL/GenBank/DDBJ databases">
        <title>Sorghum-associated microbial communities from plants grown in Nebraska, USA.</title>
        <authorList>
            <person name="Schachtman D."/>
        </authorList>
    </citation>
    <scope>NUCLEOTIDE SEQUENCE [LARGE SCALE GENOMIC DNA]</scope>
    <source>
        <strain evidence="1 2">584</strain>
    </source>
</reference>
<evidence type="ECO:0000313" key="1">
    <source>
        <dbReference type="EMBL" id="MDR6291709.1"/>
    </source>
</evidence>
<gene>
    <name evidence="1" type="ORF">E9232_004243</name>
</gene>
<dbReference type="Proteomes" id="UP001262410">
    <property type="component" value="Unassembled WGS sequence"/>
</dbReference>
<evidence type="ECO:0008006" key="3">
    <source>
        <dbReference type="Google" id="ProtNLM"/>
    </source>
</evidence>
<dbReference type="RefSeq" id="WP_309797152.1">
    <property type="nucleotide sequence ID" value="NZ_JAVDPW010000007.1"/>
</dbReference>
<evidence type="ECO:0000313" key="2">
    <source>
        <dbReference type="Proteomes" id="UP001262410"/>
    </source>
</evidence>
<dbReference type="EMBL" id="JAVDPW010000007">
    <property type="protein sequence ID" value="MDR6291709.1"/>
    <property type="molecule type" value="Genomic_DNA"/>
</dbReference>